<dbReference type="EMBL" id="JARZHI010000067">
    <property type="protein sequence ID" value="MDI1435841.1"/>
    <property type="molecule type" value="Genomic_DNA"/>
</dbReference>
<evidence type="ECO:0000313" key="7">
    <source>
        <dbReference type="Proteomes" id="UP001160301"/>
    </source>
</evidence>
<comment type="similarity">
    <text evidence="3">Belongs to the aldehyde dehydrogenase family.</text>
</comment>
<dbReference type="InterPro" id="IPR016162">
    <property type="entry name" value="Ald_DH_N"/>
</dbReference>
<protein>
    <submittedName>
        <fullName evidence="6">Aldehyde dehydrogenase family protein</fullName>
    </submittedName>
</protein>
<organism evidence="6 7">
    <name type="scientific">Polyangium sorediatum</name>
    <dbReference type="NCBI Taxonomy" id="889274"/>
    <lineage>
        <taxon>Bacteria</taxon>
        <taxon>Pseudomonadati</taxon>
        <taxon>Myxococcota</taxon>
        <taxon>Polyangia</taxon>
        <taxon>Polyangiales</taxon>
        <taxon>Polyangiaceae</taxon>
        <taxon>Polyangium</taxon>
    </lineage>
</organism>
<dbReference type="InterPro" id="IPR029510">
    <property type="entry name" value="Ald_DH_CS_GLU"/>
</dbReference>
<proteinExistence type="inferred from homology"/>
<reference evidence="6 7" key="1">
    <citation type="submission" date="2023-04" db="EMBL/GenBank/DDBJ databases">
        <title>The genome sequence of Polyangium sorediatum DSM14670.</title>
        <authorList>
            <person name="Zhang X."/>
        </authorList>
    </citation>
    <scope>NUCLEOTIDE SEQUENCE [LARGE SCALE GENOMIC DNA]</scope>
    <source>
        <strain evidence="6 7">DSM 14670</strain>
    </source>
</reference>
<evidence type="ECO:0000259" key="5">
    <source>
        <dbReference type="Pfam" id="PF00171"/>
    </source>
</evidence>
<dbReference type="Pfam" id="PF00171">
    <property type="entry name" value="Aldedh"/>
    <property type="match status" value="1"/>
</dbReference>
<accession>A0ABT6P5M9</accession>
<evidence type="ECO:0000313" key="6">
    <source>
        <dbReference type="EMBL" id="MDI1435841.1"/>
    </source>
</evidence>
<gene>
    <name evidence="6" type="ORF">QHF89_40430</name>
</gene>
<name>A0ABT6P5M9_9BACT</name>
<dbReference type="PROSITE" id="PS00687">
    <property type="entry name" value="ALDEHYDE_DEHYDR_GLU"/>
    <property type="match status" value="1"/>
</dbReference>
<evidence type="ECO:0000256" key="3">
    <source>
        <dbReference type="RuleBase" id="RU003345"/>
    </source>
</evidence>
<feature type="active site" evidence="2">
    <location>
        <position position="294"/>
    </location>
</feature>
<feature type="region of interest" description="Disordered" evidence="4">
    <location>
        <begin position="10"/>
        <end position="33"/>
    </location>
</feature>
<dbReference type="PANTHER" id="PTHR11699">
    <property type="entry name" value="ALDEHYDE DEHYDROGENASE-RELATED"/>
    <property type="match status" value="1"/>
</dbReference>
<keyword evidence="7" id="KW-1185">Reference proteome</keyword>
<dbReference type="Gene3D" id="3.40.605.10">
    <property type="entry name" value="Aldehyde Dehydrogenase, Chain A, domain 1"/>
    <property type="match status" value="1"/>
</dbReference>
<evidence type="ECO:0000256" key="4">
    <source>
        <dbReference type="SAM" id="MobiDB-lite"/>
    </source>
</evidence>
<evidence type="ECO:0000256" key="1">
    <source>
        <dbReference type="ARBA" id="ARBA00023002"/>
    </source>
</evidence>
<comment type="caution">
    <text evidence="6">The sequence shown here is derived from an EMBL/GenBank/DDBJ whole genome shotgun (WGS) entry which is preliminary data.</text>
</comment>
<dbReference type="CDD" id="cd07099">
    <property type="entry name" value="ALDH_DDALDH"/>
    <property type="match status" value="1"/>
</dbReference>
<dbReference type="SUPFAM" id="SSF53720">
    <property type="entry name" value="ALDH-like"/>
    <property type="match status" value="1"/>
</dbReference>
<dbReference type="InterPro" id="IPR015590">
    <property type="entry name" value="Aldehyde_DH_dom"/>
</dbReference>
<feature type="domain" description="Aldehyde dehydrogenase" evidence="5">
    <location>
        <begin position="64"/>
        <end position="519"/>
    </location>
</feature>
<evidence type="ECO:0000256" key="2">
    <source>
        <dbReference type="PROSITE-ProRule" id="PRU10007"/>
    </source>
</evidence>
<dbReference type="InterPro" id="IPR016163">
    <property type="entry name" value="Ald_DH_C"/>
</dbReference>
<dbReference type="InterPro" id="IPR016161">
    <property type="entry name" value="Ald_DH/histidinol_DH"/>
</dbReference>
<keyword evidence="1 3" id="KW-0560">Oxidoreductase</keyword>
<sequence length="565" mass="61237">MPPLWLRSRATTVPAKSPRGCADEHDAPGRTLGCQEDEMGQVVMDRGAGNVTGSGPGANGHAATKIRSYAPATGELLGEVKVTSADEVKRAVERARRAQEAWGALPVEERCERVLRFRDAIVDRADEIVDLLVRECGKPRHEALLHEVMVAADLATFFAKAAPRVLAPHEVKLHMFKHRRSFIHYKPRGVVAVISPWNYPFQLPLRDAIIALLAGNAVVIKPSEVTPLIAQKAKEVWDSAGLPEDLLQIVPGYGPTGAALIEAQPDFVILTGSVATGRRVAAACGERLIPCVMELGGKAPLIACADADVERTARAIVFGGFSNAGQVCVSVERVYAHREVHDKLVDRVVELTKELRQGDPSAEFVDVGAIIFPHQIDVAEKHIADAVQKGAAVRAGGKRREGPGQFFEPTVIDGCNHQMTVMTEEIFGPIVPFMRVSTEEEALRLANDSHLGLNAYVFSRDRDHATRLAERVEAGSVLVNDVLTNGGTPDTPFGGIKASGFGRAMGEEGLREMCNIKHVSVERVGMGSKDPLWYPYTAQSYGWFRKGLRALFSGGGLLQRIGEIL</sequence>
<dbReference type="Proteomes" id="UP001160301">
    <property type="component" value="Unassembled WGS sequence"/>
</dbReference>
<dbReference type="Gene3D" id="3.40.309.10">
    <property type="entry name" value="Aldehyde Dehydrogenase, Chain A, domain 2"/>
    <property type="match status" value="1"/>
</dbReference>